<dbReference type="PANTHER" id="PTHR34533">
    <property type="entry name" value="TRANSMEMBRANE PROTEIN CCDC163"/>
    <property type="match status" value="1"/>
</dbReference>
<evidence type="ECO:0000256" key="2">
    <source>
        <dbReference type="SAM" id="MobiDB-lite"/>
    </source>
</evidence>
<feature type="region of interest" description="Disordered" evidence="2">
    <location>
        <begin position="279"/>
        <end position="322"/>
    </location>
</feature>
<dbReference type="Ensembl" id="ENSOMET00000014935.1">
    <property type="protein sequence ID" value="ENSOMEP00000000997.1"/>
    <property type="gene ID" value="ENSOMEG00000001877.1"/>
</dbReference>
<accession>A0A3B3B760</accession>
<dbReference type="GeneTree" id="ENSGT00740000116213"/>
<sequence>MTSPDLSGAMNWDHQLSSILSATDGSVAKMRERLTSPGKFSKATEDLFPVKEGAPNIPAIAALPQHLPPPALSLSVEWSDLAFIKSQFQIQSQEIESLTQKLHHLEIEKQCQHHHIQTLQEEVYSLRETLKNKDLLKTEESPAIERRMEQMRREVGGELSRLREHVTRATSLGTLEESLSAKFLQEELGHVRKEVDQLKTRLRRQEDDALQQKSEARETRRQYDSSCKLLVELTDSYRTRSADLLRTASQYSHIQRDIDQIREAVSELKDEVRTLKLRGHKPTPLLSGHESMLPSPAPHSQSRVVRTDAPESDSEEFSPTPSLAEISSDDLSWLDDKVPDFWIINKVDCSVGAQQNCQRDHSPFISEVLMKTKIEDGKRNGCLDQAGKCERV</sequence>
<name>A0A3B3B760_ORYME</name>
<evidence type="ECO:0000256" key="1">
    <source>
        <dbReference type="SAM" id="Coils"/>
    </source>
</evidence>
<feature type="coiled-coil region" evidence="1">
    <location>
        <begin position="251"/>
        <end position="278"/>
    </location>
</feature>
<feature type="coiled-coil region" evidence="1">
    <location>
        <begin position="181"/>
        <end position="222"/>
    </location>
</feature>
<dbReference type="PANTHER" id="PTHR34533:SF3">
    <property type="entry name" value="BICD FAMILY-LIKE CARGO ADAPTER 2"/>
    <property type="match status" value="1"/>
</dbReference>
<organism evidence="3 4">
    <name type="scientific">Oryzias melastigma</name>
    <name type="common">Marine medaka</name>
    <dbReference type="NCBI Taxonomy" id="30732"/>
    <lineage>
        <taxon>Eukaryota</taxon>
        <taxon>Metazoa</taxon>
        <taxon>Chordata</taxon>
        <taxon>Craniata</taxon>
        <taxon>Vertebrata</taxon>
        <taxon>Euteleostomi</taxon>
        <taxon>Actinopterygii</taxon>
        <taxon>Neopterygii</taxon>
        <taxon>Teleostei</taxon>
        <taxon>Neoteleostei</taxon>
        <taxon>Acanthomorphata</taxon>
        <taxon>Ovalentaria</taxon>
        <taxon>Atherinomorphae</taxon>
        <taxon>Beloniformes</taxon>
        <taxon>Adrianichthyidae</taxon>
        <taxon>Oryziinae</taxon>
        <taxon>Oryzias</taxon>
    </lineage>
</organism>
<dbReference type="PaxDb" id="30732-ENSOMEP00000000997"/>
<dbReference type="Proteomes" id="UP000261560">
    <property type="component" value="Unplaced"/>
</dbReference>
<keyword evidence="4" id="KW-1185">Reference proteome</keyword>
<dbReference type="AlphaFoldDB" id="A0A3B3B760"/>
<evidence type="ECO:0000313" key="4">
    <source>
        <dbReference type="Proteomes" id="UP000261560"/>
    </source>
</evidence>
<reference evidence="3" key="1">
    <citation type="submission" date="2025-08" db="UniProtKB">
        <authorList>
            <consortium name="Ensembl"/>
        </authorList>
    </citation>
    <scope>IDENTIFICATION</scope>
</reference>
<protein>
    <submittedName>
        <fullName evidence="3">Rootletin-like</fullName>
    </submittedName>
</protein>
<keyword evidence="1" id="KW-0175">Coiled coil</keyword>
<proteinExistence type="predicted"/>
<reference evidence="3" key="2">
    <citation type="submission" date="2025-09" db="UniProtKB">
        <authorList>
            <consortium name="Ensembl"/>
        </authorList>
    </citation>
    <scope>IDENTIFICATION</scope>
</reference>
<dbReference type="InterPro" id="IPR039284">
    <property type="entry name" value="CCDC159/163"/>
</dbReference>
<evidence type="ECO:0000313" key="3">
    <source>
        <dbReference type="Ensembl" id="ENSOMEP00000000997.1"/>
    </source>
</evidence>